<dbReference type="HOGENOM" id="CLU_1541625_0_0_1"/>
<dbReference type="AlphaFoldDB" id="K1PHR8"/>
<evidence type="ECO:0000313" key="1">
    <source>
        <dbReference type="EMBL" id="EKC18464.1"/>
    </source>
</evidence>
<protein>
    <submittedName>
        <fullName evidence="1">Uncharacterized protein</fullName>
    </submittedName>
</protein>
<sequence>METPVMRRIITPKKVGQYFDSPYPLNDSGIELNTETECRTRWQPTSRVTPENPNFQELRQNSQALSVHHMYIPKPSLKRILLIWVLVALIGCSLIVMTWIYFPENKIVQKSQENALTSMVSVASAMLLVIILRVVWKYGGPSLLNTNKRGNSFIPTDSTFNGGSASNAPTGTYQ</sequence>
<proteinExistence type="predicted"/>
<name>K1PHR8_MAGGI</name>
<accession>K1PHR8</accession>
<organism evidence="1">
    <name type="scientific">Magallana gigas</name>
    <name type="common">Pacific oyster</name>
    <name type="synonym">Crassostrea gigas</name>
    <dbReference type="NCBI Taxonomy" id="29159"/>
    <lineage>
        <taxon>Eukaryota</taxon>
        <taxon>Metazoa</taxon>
        <taxon>Spiralia</taxon>
        <taxon>Lophotrochozoa</taxon>
        <taxon>Mollusca</taxon>
        <taxon>Bivalvia</taxon>
        <taxon>Autobranchia</taxon>
        <taxon>Pteriomorphia</taxon>
        <taxon>Ostreida</taxon>
        <taxon>Ostreoidea</taxon>
        <taxon>Ostreidae</taxon>
        <taxon>Magallana</taxon>
    </lineage>
</organism>
<gene>
    <name evidence="1" type="ORF">CGI_10012362</name>
</gene>
<reference evidence="1" key="1">
    <citation type="journal article" date="2012" name="Nature">
        <title>The oyster genome reveals stress adaptation and complexity of shell formation.</title>
        <authorList>
            <person name="Zhang G."/>
            <person name="Fang X."/>
            <person name="Guo X."/>
            <person name="Li L."/>
            <person name="Luo R."/>
            <person name="Xu F."/>
            <person name="Yang P."/>
            <person name="Zhang L."/>
            <person name="Wang X."/>
            <person name="Qi H."/>
            <person name="Xiong Z."/>
            <person name="Que H."/>
            <person name="Xie Y."/>
            <person name="Holland P.W."/>
            <person name="Paps J."/>
            <person name="Zhu Y."/>
            <person name="Wu F."/>
            <person name="Chen Y."/>
            <person name="Wang J."/>
            <person name="Peng C."/>
            <person name="Meng J."/>
            <person name="Yang L."/>
            <person name="Liu J."/>
            <person name="Wen B."/>
            <person name="Zhang N."/>
            <person name="Huang Z."/>
            <person name="Zhu Q."/>
            <person name="Feng Y."/>
            <person name="Mount A."/>
            <person name="Hedgecock D."/>
            <person name="Xu Z."/>
            <person name="Liu Y."/>
            <person name="Domazet-Loso T."/>
            <person name="Du Y."/>
            <person name="Sun X."/>
            <person name="Zhang S."/>
            <person name="Liu B."/>
            <person name="Cheng P."/>
            <person name="Jiang X."/>
            <person name="Li J."/>
            <person name="Fan D."/>
            <person name="Wang W."/>
            <person name="Fu W."/>
            <person name="Wang T."/>
            <person name="Wang B."/>
            <person name="Zhang J."/>
            <person name="Peng Z."/>
            <person name="Li Y."/>
            <person name="Li N."/>
            <person name="Wang J."/>
            <person name="Chen M."/>
            <person name="He Y."/>
            <person name="Tan F."/>
            <person name="Song X."/>
            <person name="Zheng Q."/>
            <person name="Huang R."/>
            <person name="Yang H."/>
            <person name="Du X."/>
            <person name="Chen L."/>
            <person name="Yang M."/>
            <person name="Gaffney P.M."/>
            <person name="Wang S."/>
            <person name="Luo L."/>
            <person name="She Z."/>
            <person name="Ming Y."/>
            <person name="Huang W."/>
            <person name="Zhang S."/>
            <person name="Huang B."/>
            <person name="Zhang Y."/>
            <person name="Qu T."/>
            <person name="Ni P."/>
            <person name="Miao G."/>
            <person name="Wang J."/>
            <person name="Wang Q."/>
            <person name="Steinberg C.E."/>
            <person name="Wang H."/>
            <person name="Li N."/>
            <person name="Qian L."/>
            <person name="Zhang G."/>
            <person name="Li Y."/>
            <person name="Yang H."/>
            <person name="Liu X."/>
            <person name="Wang J."/>
            <person name="Yin Y."/>
            <person name="Wang J."/>
        </authorList>
    </citation>
    <scope>NUCLEOTIDE SEQUENCE [LARGE SCALE GENOMIC DNA]</scope>
    <source>
        <strain evidence="1">05x7-T-G4-1.051#20</strain>
    </source>
</reference>
<dbReference type="EMBL" id="JH817765">
    <property type="protein sequence ID" value="EKC18464.1"/>
    <property type="molecule type" value="Genomic_DNA"/>
</dbReference>
<dbReference type="InParanoid" id="K1PHR8"/>